<evidence type="ECO:0000313" key="4">
    <source>
        <dbReference type="Proteomes" id="UP001500889"/>
    </source>
</evidence>
<accession>A0AAU9FXY7</accession>
<feature type="region of interest" description="Disordered" evidence="1">
    <location>
        <begin position="371"/>
        <end position="492"/>
    </location>
</feature>
<reference evidence="3 4" key="1">
    <citation type="submission" date="2024-02" db="EMBL/GenBank/DDBJ databases">
        <title>A chromosome-level genome assembly of Drosophila madeirensis, a fruit fly species endemic to Madeira island.</title>
        <authorList>
            <person name="Tomihara K."/>
            <person name="Llopart A."/>
            <person name="Yamamoto D."/>
        </authorList>
    </citation>
    <scope>NUCLEOTIDE SEQUENCE [LARGE SCALE GENOMIC DNA]</scope>
    <source>
        <strain evidence="3 4">RF1</strain>
    </source>
</reference>
<dbReference type="AlphaFoldDB" id="A0AAU9FXY7"/>
<feature type="region of interest" description="Disordered" evidence="1">
    <location>
        <begin position="894"/>
        <end position="915"/>
    </location>
</feature>
<name>A0AAU9FXY7_DROMD</name>
<keyword evidence="2" id="KW-0732">Signal</keyword>
<feature type="region of interest" description="Disordered" evidence="1">
    <location>
        <begin position="641"/>
        <end position="673"/>
    </location>
</feature>
<gene>
    <name evidence="3" type="ORF">DMAD_00291</name>
</gene>
<feature type="chain" id="PRO_5043392551" evidence="2">
    <location>
        <begin position="24"/>
        <end position="915"/>
    </location>
</feature>
<feature type="compositionally biased region" description="Basic residues" evidence="1">
    <location>
        <begin position="410"/>
        <end position="431"/>
    </location>
</feature>
<organism evidence="3 4">
    <name type="scientific">Drosophila madeirensis</name>
    <name type="common">Fruit fly</name>
    <dbReference type="NCBI Taxonomy" id="30013"/>
    <lineage>
        <taxon>Eukaryota</taxon>
        <taxon>Metazoa</taxon>
        <taxon>Ecdysozoa</taxon>
        <taxon>Arthropoda</taxon>
        <taxon>Hexapoda</taxon>
        <taxon>Insecta</taxon>
        <taxon>Pterygota</taxon>
        <taxon>Neoptera</taxon>
        <taxon>Endopterygota</taxon>
        <taxon>Diptera</taxon>
        <taxon>Brachycera</taxon>
        <taxon>Muscomorpha</taxon>
        <taxon>Ephydroidea</taxon>
        <taxon>Drosophilidae</taxon>
        <taxon>Drosophila</taxon>
        <taxon>Sophophora</taxon>
    </lineage>
</organism>
<sequence>MGMLSAFMILWCAMLMVQQPGMAQGPWGMLSDDDHADVKDTGSWKTSPQVTEETDGTTMAMPTGSPDEDYNIFGVTEAAPKGRLTITYAPQIRGPRFGSSNGRDTDFKRQAALARAKRRKFALMLKRCQFASEQTLQSIKQNPLMKTQAPMSPAHVPTEASAPMASATVNASFANASSNASDVPFVYYNKVETPANNAEIKVFEMVSSNMAIETFQLKPYDHSKPRKFPQDMIGVPFSDTLENGSQGNHSSEHIQCRQSSIYDMLLPLLTPLMNILPTKMVTQTTTEKPKGPVLKKETAWKQSPFDLHKGTTIENQSPLVTYNSSEDTAVGVETLIQNSATPTTPTPFEMPKDQSLFELHKRQIIKKYKAVQRHLRQRHKESSLNNVDSARVPSFGSPMWEDQPQSELRKSRKSRIAKHKASHHQRHRSHQLHRDKDKGDDENSPKDFGMHKKPKIEHQSPVELHKRQQMAKKKAGYNQQRHSHKTPTLQTEDQNTDEDIMKFLAEHNPFKMNDSSILEKIVNSQRIKNPFQLHSIRVDHPTMTPYVTTTTPLWLSNVSNKEKKLPFELSDDSWVTPSYAEFLNNREAVMKSLEMPYSPPWEERQNSQEIKNQSPSVFPWHAAYPKTDKVFATPFELHKIPKKESPSPFERKDSPVSEGQASLELHKSPKSESQMPFELLHSRENQPLYPLYPNNSEDTATPIKLHDHSPKIDYNKSPFETYLNPKLENQSPFEMYHKPKVGSPLELRHSRLDQPTYAPLHPNNDEETLKPLELHNSPPKENKSPFGMQHSPLMDNQSAFRMRQSTVERPLYPTYPRINAGIPKITEMNQLRNTVKKTLLTNPRVAAWLLDIFDEAKAIATEKIKKLRLKRQADSKKEELETFYNPKGTVEGTAPVLTCPVRQGPPGNRKGDKMI</sequence>
<feature type="region of interest" description="Disordered" evidence="1">
    <location>
        <begin position="34"/>
        <end position="69"/>
    </location>
</feature>
<evidence type="ECO:0000313" key="3">
    <source>
        <dbReference type="EMBL" id="BFG00260.1"/>
    </source>
</evidence>
<feature type="compositionally biased region" description="Basic and acidic residues" evidence="1">
    <location>
        <begin position="763"/>
        <end position="783"/>
    </location>
</feature>
<feature type="compositionally biased region" description="Basic residues" evidence="1">
    <location>
        <begin position="467"/>
        <end position="485"/>
    </location>
</feature>
<dbReference type="EMBL" id="AP029266">
    <property type="protein sequence ID" value="BFG00260.1"/>
    <property type="molecule type" value="Genomic_DNA"/>
</dbReference>
<feature type="signal peptide" evidence="2">
    <location>
        <begin position="1"/>
        <end position="23"/>
    </location>
</feature>
<proteinExistence type="predicted"/>
<evidence type="ECO:0000256" key="1">
    <source>
        <dbReference type="SAM" id="MobiDB-lite"/>
    </source>
</evidence>
<keyword evidence="4" id="KW-1185">Reference proteome</keyword>
<evidence type="ECO:0000256" key="2">
    <source>
        <dbReference type="SAM" id="SignalP"/>
    </source>
</evidence>
<feature type="region of interest" description="Disordered" evidence="1">
    <location>
        <begin position="755"/>
        <end position="790"/>
    </location>
</feature>
<protein>
    <submittedName>
        <fullName evidence="3">Uncharacterized protein</fullName>
    </submittedName>
</protein>
<dbReference type="Proteomes" id="UP001500889">
    <property type="component" value="Chromosome A"/>
</dbReference>
<feature type="compositionally biased region" description="Basic and acidic residues" evidence="1">
    <location>
        <begin position="432"/>
        <end position="466"/>
    </location>
</feature>
<feature type="compositionally biased region" description="Basic and acidic residues" evidence="1">
    <location>
        <begin position="641"/>
        <end position="655"/>
    </location>
</feature>